<dbReference type="GO" id="GO:0000978">
    <property type="term" value="F:RNA polymerase II cis-regulatory region sequence-specific DNA binding"/>
    <property type="evidence" value="ECO:0007669"/>
    <property type="project" value="TreeGrafter"/>
</dbReference>
<evidence type="ECO:0000259" key="12">
    <source>
        <dbReference type="PROSITE" id="PS50157"/>
    </source>
</evidence>
<name>A0AAD9P1K5_RIDPI</name>
<proteinExistence type="inferred from homology"/>
<dbReference type="InterPro" id="IPR013087">
    <property type="entry name" value="Znf_C2H2_type"/>
</dbReference>
<feature type="region of interest" description="Disordered" evidence="11">
    <location>
        <begin position="321"/>
        <end position="362"/>
    </location>
</feature>
<gene>
    <name evidence="13" type="ORF">NP493_197g00011</name>
</gene>
<evidence type="ECO:0000256" key="4">
    <source>
        <dbReference type="ARBA" id="ARBA00022771"/>
    </source>
</evidence>
<feature type="compositionally biased region" description="Polar residues" evidence="11">
    <location>
        <begin position="173"/>
        <end position="182"/>
    </location>
</feature>
<comment type="caution">
    <text evidence="13">The sequence shown here is derived from an EMBL/GenBank/DDBJ whole genome shotgun (WGS) entry which is preliminary data.</text>
</comment>
<keyword evidence="14" id="KW-1185">Reference proteome</keyword>
<comment type="similarity">
    <text evidence="9">Belongs to the sal C2H2-type zinc-finger protein family.</text>
</comment>
<evidence type="ECO:0000256" key="9">
    <source>
        <dbReference type="ARBA" id="ARBA00038474"/>
    </source>
</evidence>
<evidence type="ECO:0000256" key="3">
    <source>
        <dbReference type="ARBA" id="ARBA00022737"/>
    </source>
</evidence>
<keyword evidence="6" id="KW-0805">Transcription regulation</keyword>
<evidence type="ECO:0000313" key="13">
    <source>
        <dbReference type="EMBL" id="KAK2186509.1"/>
    </source>
</evidence>
<dbReference type="SMART" id="SM00355">
    <property type="entry name" value="ZnF_C2H2"/>
    <property type="match status" value="3"/>
</dbReference>
<organism evidence="13 14">
    <name type="scientific">Ridgeia piscesae</name>
    <name type="common">Tubeworm</name>
    <dbReference type="NCBI Taxonomy" id="27915"/>
    <lineage>
        <taxon>Eukaryota</taxon>
        <taxon>Metazoa</taxon>
        <taxon>Spiralia</taxon>
        <taxon>Lophotrochozoa</taxon>
        <taxon>Annelida</taxon>
        <taxon>Polychaeta</taxon>
        <taxon>Sedentaria</taxon>
        <taxon>Canalipalpata</taxon>
        <taxon>Sabellida</taxon>
        <taxon>Siboglinidae</taxon>
        <taxon>Ridgeia</taxon>
    </lineage>
</organism>
<dbReference type="PANTHER" id="PTHR23233:SF84">
    <property type="entry name" value="FI23031P1"/>
    <property type="match status" value="1"/>
</dbReference>
<feature type="domain" description="C2H2-type" evidence="12">
    <location>
        <begin position="476"/>
        <end position="503"/>
    </location>
</feature>
<protein>
    <recommendedName>
        <fullName evidence="12">C2H2-type domain-containing protein</fullName>
    </recommendedName>
</protein>
<dbReference type="Gene3D" id="3.30.160.60">
    <property type="entry name" value="Classic Zinc Finger"/>
    <property type="match status" value="2"/>
</dbReference>
<feature type="compositionally biased region" description="Basic and acidic residues" evidence="11">
    <location>
        <begin position="249"/>
        <end position="277"/>
    </location>
</feature>
<feature type="compositionally biased region" description="Polar residues" evidence="11">
    <location>
        <begin position="283"/>
        <end position="293"/>
    </location>
</feature>
<evidence type="ECO:0000256" key="11">
    <source>
        <dbReference type="SAM" id="MobiDB-lite"/>
    </source>
</evidence>
<dbReference type="Proteomes" id="UP001209878">
    <property type="component" value="Unassembled WGS sequence"/>
</dbReference>
<evidence type="ECO:0000256" key="5">
    <source>
        <dbReference type="ARBA" id="ARBA00022833"/>
    </source>
</evidence>
<dbReference type="GO" id="GO:0005634">
    <property type="term" value="C:nucleus"/>
    <property type="evidence" value="ECO:0007669"/>
    <property type="project" value="UniProtKB-SubCell"/>
</dbReference>
<keyword evidence="5" id="KW-0862">Zinc</keyword>
<sequence>MLDIPKQRLKHLVACAILDLWKKETGSLSSVFIEGTICITSHGGRTTVVQVADRFTGLIPEGAMGSRQSAGFEPHAKYQCVENGFGGAGGFAHQYAPPHVDCQNSSVVTAYFDDLSPASLVSPNADQSNCTDYSLLGRDSRPASANQNTDEDSVESETIAQMGSKLLGGSVETENTMKTDNPNAGPVCPGTGYYTREGDSDSCLDDSDDGMKIDESADLDSEPEDVKKEDRDGNDTSVVVTQNKSSDTCVKDAATKSDQKQEAKPEQEATMKKRDPDALDLSQGDTDLALSTPQSYTAQVRDVIRQRLLAGRCSVSPAVKDELGSVKPQDGSSSTPTVLKSVGLQRSGRRKRSFVERRSPYHGQVATTDVSFPAIGSPSMFTPPSGINPSGMLMPPPTGLIPGQFSPFMHKLMPVANGSLHSMLAKQHVSPLHDSDMTPTSDTRADSPEGATDLSGKAAADQDVAAAAGLEPQKIYRCEFCTKTFLFKSKYHEHLPVHTNARPFQCHLCSRTYKYKYDLRVHLRTHMGIPTKSTVCPFCTSKFDTNKLLRLHIRDNHNEQQRVSEDECTQPTENLPPAL</sequence>
<keyword evidence="3" id="KW-0677">Repeat</keyword>
<evidence type="ECO:0000256" key="6">
    <source>
        <dbReference type="ARBA" id="ARBA00023015"/>
    </source>
</evidence>
<feature type="compositionally biased region" description="Basic and acidic residues" evidence="11">
    <location>
        <begin position="224"/>
        <end position="234"/>
    </location>
</feature>
<feature type="compositionally biased region" description="Polar residues" evidence="11">
    <location>
        <begin position="235"/>
        <end position="248"/>
    </location>
</feature>
<feature type="region of interest" description="Disordered" evidence="11">
    <location>
        <begin position="558"/>
        <end position="579"/>
    </location>
</feature>
<keyword evidence="7" id="KW-0804">Transcription</keyword>
<evidence type="ECO:0000256" key="2">
    <source>
        <dbReference type="ARBA" id="ARBA00022723"/>
    </source>
</evidence>
<evidence type="ECO:0000256" key="10">
    <source>
        <dbReference type="PROSITE-ProRule" id="PRU00042"/>
    </source>
</evidence>
<feature type="region of interest" description="Disordered" evidence="11">
    <location>
        <begin position="131"/>
        <end position="157"/>
    </location>
</feature>
<accession>A0AAD9P1K5</accession>
<keyword evidence="8" id="KW-0539">Nucleus</keyword>
<dbReference type="PROSITE" id="PS50157">
    <property type="entry name" value="ZINC_FINGER_C2H2_2"/>
    <property type="match status" value="2"/>
</dbReference>
<dbReference type="AlphaFoldDB" id="A0AAD9P1K5"/>
<evidence type="ECO:0000256" key="8">
    <source>
        <dbReference type="ARBA" id="ARBA00023242"/>
    </source>
</evidence>
<feature type="domain" description="C2H2-type" evidence="12">
    <location>
        <begin position="504"/>
        <end position="531"/>
    </location>
</feature>
<comment type="subcellular location">
    <subcellularLocation>
        <location evidence="1">Nucleus</location>
    </subcellularLocation>
</comment>
<dbReference type="PROSITE" id="PS00028">
    <property type="entry name" value="ZINC_FINGER_C2H2_1"/>
    <property type="match status" value="3"/>
</dbReference>
<keyword evidence="2" id="KW-0479">Metal-binding</keyword>
<dbReference type="PANTHER" id="PTHR23233">
    <property type="entry name" value="SAL-LIKE PROTEIN"/>
    <property type="match status" value="1"/>
</dbReference>
<evidence type="ECO:0000256" key="1">
    <source>
        <dbReference type="ARBA" id="ARBA00004123"/>
    </source>
</evidence>
<keyword evidence="4 10" id="KW-0863">Zinc-finger</keyword>
<dbReference type="Pfam" id="PF00096">
    <property type="entry name" value="zf-C2H2"/>
    <property type="match status" value="1"/>
</dbReference>
<feature type="region of interest" description="Disordered" evidence="11">
    <location>
        <begin position="429"/>
        <end position="458"/>
    </location>
</feature>
<dbReference type="SUPFAM" id="SSF57667">
    <property type="entry name" value="beta-beta-alpha zinc fingers"/>
    <property type="match status" value="1"/>
</dbReference>
<dbReference type="EMBL" id="JAODUO010000197">
    <property type="protein sequence ID" value="KAK2186509.1"/>
    <property type="molecule type" value="Genomic_DNA"/>
</dbReference>
<dbReference type="GO" id="GO:0008270">
    <property type="term" value="F:zinc ion binding"/>
    <property type="evidence" value="ECO:0007669"/>
    <property type="project" value="UniProtKB-KW"/>
</dbReference>
<dbReference type="GO" id="GO:0000981">
    <property type="term" value="F:DNA-binding transcription factor activity, RNA polymerase II-specific"/>
    <property type="evidence" value="ECO:0007669"/>
    <property type="project" value="TreeGrafter"/>
</dbReference>
<dbReference type="InterPro" id="IPR051565">
    <property type="entry name" value="Sal_C2H2-zinc-finger"/>
</dbReference>
<reference evidence="13" key="1">
    <citation type="journal article" date="2023" name="Mol. Biol. Evol.">
        <title>Third-Generation Sequencing Reveals the Adaptive Role of the Epigenome in Three Deep-Sea Polychaetes.</title>
        <authorList>
            <person name="Perez M."/>
            <person name="Aroh O."/>
            <person name="Sun Y."/>
            <person name="Lan Y."/>
            <person name="Juniper S.K."/>
            <person name="Young C.R."/>
            <person name="Angers B."/>
            <person name="Qian P.Y."/>
        </authorList>
    </citation>
    <scope>NUCLEOTIDE SEQUENCE</scope>
    <source>
        <strain evidence="13">R07B-5</strain>
    </source>
</reference>
<feature type="region of interest" description="Disordered" evidence="11">
    <location>
        <begin position="173"/>
        <end position="293"/>
    </location>
</feature>
<dbReference type="InterPro" id="IPR036236">
    <property type="entry name" value="Znf_C2H2_sf"/>
</dbReference>
<evidence type="ECO:0000313" key="14">
    <source>
        <dbReference type="Proteomes" id="UP001209878"/>
    </source>
</evidence>
<evidence type="ECO:0000256" key="7">
    <source>
        <dbReference type="ARBA" id="ARBA00023163"/>
    </source>
</evidence>